<dbReference type="EMBL" id="LUGG01000002">
    <property type="protein sequence ID" value="OBZ78394.1"/>
    <property type="molecule type" value="Genomic_DNA"/>
</dbReference>
<protein>
    <submittedName>
        <fullName evidence="2">Uncharacterized protein</fullName>
    </submittedName>
</protein>
<dbReference type="AlphaFoldDB" id="A0A1C7MTV6"/>
<keyword evidence="1" id="KW-0472">Membrane</keyword>
<keyword evidence="1" id="KW-0812">Transmembrane</keyword>
<evidence type="ECO:0000256" key="1">
    <source>
        <dbReference type="SAM" id="Phobius"/>
    </source>
</evidence>
<evidence type="ECO:0000313" key="3">
    <source>
        <dbReference type="Proteomes" id="UP000092993"/>
    </source>
</evidence>
<organism evidence="2 3">
    <name type="scientific">Grifola frondosa</name>
    <name type="common">Maitake</name>
    <name type="synonym">Polyporus frondosus</name>
    <dbReference type="NCBI Taxonomy" id="5627"/>
    <lineage>
        <taxon>Eukaryota</taxon>
        <taxon>Fungi</taxon>
        <taxon>Dikarya</taxon>
        <taxon>Basidiomycota</taxon>
        <taxon>Agaricomycotina</taxon>
        <taxon>Agaricomycetes</taxon>
        <taxon>Polyporales</taxon>
        <taxon>Grifolaceae</taxon>
        <taxon>Grifola</taxon>
    </lineage>
</organism>
<sequence length="117" mass="12755">MWIVSARPPHTVTQSINTNGSLWSNPCFSPSSTMAAGYELLKTEGSTSRSISISRGFRHLVLSSLFIVGIIFVSVFYIFSAQHARRFSEQSPIGDIEDQPLKQCVSGLPLPASPLQA</sequence>
<comment type="caution">
    <text evidence="2">The sequence shown here is derived from an EMBL/GenBank/DDBJ whole genome shotgun (WGS) entry which is preliminary data.</text>
</comment>
<dbReference type="Proteomes" id="UP000092993">
    <property type="component" value="Unassembled WGS sequence"/>
</dbReference>
<accession>A0A1C7MTV6</accession>
<name>A0A1C7MTV6_GRIFR</name>
<keyword evidence="1" id="KW-1133">Transmembrane helix</keyword>
<reference evidence="2 3" key="1">
    <citation type="submission" date="2016-03" db="EMBL/GenBank/DDBJ databases">
        <title>Whole genome sequencing of Grifola frondosa 9006-11.</title>
        <authorList>
            <person name="Min B."/>
            <person name="Park H."/>
            <person name="Kim J.-G."/>
            <person name="Cho H."/>
            <person name="Oh Y.-L."/>
            <person name="Kong W.-S."/>
            <person name="Choi I.-G."/>
        </authorList>
    </citation>
    <scope>NUCLEOTIDE SEQUENCE [LARGE SCALE GENOMIC DNA]</scope>
    <source>
        <strain evidence="2 3">9006-11</strain>
    </source>
</reference>
<gene>
    <name evidence="2" type="ORF">A0H81_02186</name>
</gene>
<evidence type="ECO:0000313" key="2">
    <source>
        <dbReference type="EMBL" id="OBZ78394.1"/>
    </source>
</evidence>
<proteinExistence type="predicted"/>
<feature type="transmembrane region" description="Helical" evidence="1">
    <location>
        <begin position="59"/>
        <end position="79"/>
    </location>
</feature>
<keyword evidence="3" id="KW-1185">Reference proteome</keyword>